<dbReference type="PRINTS" id="PR00077">
    <property type="entry name" value="GPDHDRGNASE"/>
</dbReference>
<evidence type="ECO:0000256" key="6">
    <source>
        <dbReference type="ARBA" id="ARBA00023264"/>
    </source>
</evidence>
<protein>
    <recommendedName>
        <fullName evidence="11">Glycerol-3-phosphate dehydrogenase</fullName>
        <ecNumber evidence="11">1.1.1.94</ecNumber>
    </recommendedName>
</protein>
<dbReference type="InterPro" id="IPR008927">
    <property type="entry name" value="6-PGluconate_DH-like_C_sf"/>
</dbReference>
<evidence type="ECO:0000256" key="4">
    <source>
        <dbReference type="ARBA" id="ARBA00023098"/>
    </source>
</evidence>
<comment type="catalytic activity">
    <reaction evidence="11">
        <text>sn-glycerol 3-phosphate + NADP(+) = dihydroxyacetone phosphate + NADPH + H(+)</text>
        <dbReference type="Rhea" id="RHEA:11096"/>
        <dbReference type="ChEBI" id="CHEBI:15378"/>
        <dbReference type="ChEBI" id="CHEBI:57597"/>
        <dbReference type="ChEBI" id="CHEBI:57642"/>
        <dbReference type="ChEBI" id="CHEBI:57783"/>
        <dbReference type="ChEBI" id="CHEBI:58349"/>
        <dbReference type="EC" id="1.1.1.94"/>
    </reaction>
</comment>
<dbReference type="EC" id="1.1.1.94" evidence="11"/>
<comment type="caution">
    <text evidence="14">The sequence shown here is derived from an EMBL/GenBank/DDBJ whole genome shotgun (WGS) entry which is preliminary data.</text>
</comment>
<dbReference type="SUPFAM" id="SSF51735">
    <property type="entry name" value="NAD(P)-binding Rossmann-fold domains"/>
    <property type="match status" value="1"/>
</dbReference>
<evidence type="ECO:0000256" key="5">
    <source>
        <dbReference type="ARBA" id="ARBA00023209"/>
    </source>
</evidence>
<keyword evidence="5" id="KW-0594">Phospholipid biosynthesis</keyword>
<keyword evidence="15" id="KW-1185">Reference proteome</keyword>
<feature type="binding site" evidence="9">
    <location>
        <position position="275"/>
    </location>
    <ligand>
        <name>NAD(+)</name>
        <dbReference type="ChEBI" id="CHEBI:57540"/>
    </ligand>
</feature>
<dbReference type="GO" id="GO:0008654">
    <property type="term" value="P:phospholipid biosynthetic process"/>
    <property type="evidence" value="ECO:0007669"/>
    <property type="project" value="UniProtKB-KW"/>
</dbReference>
<reference evidence="14" key="1">
    <citation type="submission" date="2023-02" db="EMBL/GenBank/DDBJ databases">
        <title>Host association and intracellularity evolved multiple times independently in the Rickettsiales.</title>
        <authorList>
            <person name="Castelli M."/>
            <person name="Nardi T."/>
            <person name="Gammuto L."/>
            <person name="Bellinzona G."/>
            <person name="Sabaneyeva E."/>
            <person name="Potekhin A."/>
            <person name="Serra V."/>
            <person name="Petroni G."/>
            <person name="Sassera D."/>
        </authorList>
    </citation>
    <scope>NUCLEOTIDE SEQUENCE</scope>
    <source>
        <strain evidence="14">USBL-36I1</strain>
    </source>
</reference>
<dbReference type="Pfam" id="PF01210">
    <property type="entry name" value="NAD_Gly3P_dh_N"/>
    <property type="match status" value="1"/>
</dbReference>
<name>A0AAE4VKS5_9RICK</name>
<dbReference type="Gene3D" id="1.10.1040.10">
    <property type="entry name" value="N-(1-d-carboxylethyl)-l-norvaline Dehydrogenase, domain 2"/>
    <property type="match status" value="1"/>
</dbReference>
<gene>
    <name evidence="14" type="ORF">Lyticum_00412</name>
</gene>
<dbReference type="RefSeq" id="WP_322498672.1">
    <property type="nucleotide sequence ID" value="NZ_JARGYU010000002.1"/>
</dbReference>
<dbReference type="GO" id="GO:0046168">
    <property type="term" value="P:glycerol-3-phosphate catabolic process"/>
    <property type="evidence" value="ECO:0007669"/>
    <property type="project" value="InterPro"/>
</dbReference>
<proteinExistence type="inferred from homology"/>
<dbReference type="InterPro" id="IPR006109">
    <property type="entry name" value="G3P_DH_NAD-dep_C"/>
</dbReference>
<dbReference type="GO" id="GO:0005975">
    <property type="term" value="P:carbohydrate metabolic process"/>
    <property type="evidence" value="ECO:0007669"/>
    <property type="project" value="InterPro"/>
</dbReference>
<accession>A0AAE4VKS5</accession>
<keyword evidence="4" id="KW-0443">Lipid metabolism</keyword>
<comment type="similarity">
    <text evidence="1 10">Belongs to the NAD-dependent glycerol-3-phosphate dehydrogenase family.</text>
</comment>
<feature type="binding site" evidence="8">
    <location>
        <position position="129"/>
    </location>
    <ligand>
        <name>substrate</name>
    </ligand>
</feature>
<evidence type="ECO:0000256" key="3">
    <source>
        <dbReference type="ARBA" id="ARBA00023002"/>
    </source>
</evidence>
<dbReference type="Pfam" id="PF07479">
    <property type="entry name" value="NAD_Gly3P_dh_C"/>
    <property type="match status" value="1"/>
</dbReference>
<dbReference type="InterPro" id="IPR006168">
    <property type="entry name" value="G3P_DH_NAD-dep"/>
</dbReference>
<keyword evidence="2" id="KW-0444">Lipid biosynthesis</keyword>
<feature type="binding site" evidence="9">
    <location>
        <begin position="11"/>
        <end position="16"/>
    </location>
    <ligand>
        <name>NAD(+)</name>
        <dbReference type="ChEBI" id="CHEBI:57540"/>
    </ligand>
</feature>
<organism evidence="14 15">
    <name type="scientific">Lyticum sinuosum</name>
    <dbReference type="NCBI Taxonomy" id="1332059"/>
    <lineage>
        <taxon>Bacteria</taxon>
        <taxon>Pseudomonadati</taxon>
        <taxon>Pseudomonadota</taxon>
        <taxon>Alphaproteobacteria</taxon>
        <taxon>Rickettsiales</taxon>
        <taxon>Lyticum</taxon>
    </lineage>
</organism>
<evidence type="ECO:0000256" key="11">
    <source>
        <dbReference type="RuleBase" id="RU000439"/>
    </source>
</evidence>
<evidence type="ECO:0000256" key="1">
    <source>
        <dbReference type="ARBA" id="ARBA00011009"/>
    </source>
</evidence>
<dbReference type="InterPro" id="IPR011128">
    <property type="entry name" value="G3P_DH_NAD-dep_N"/>
</dbReference>
<keyword evidence="6" id="KW-1208">Phospholipid metabolism</keyword>
<dbReference type="GO" id="GO:0005829">
    <property type="term" value="C:cytosol"/>
    <property type="evidence" value="ECO:0007669"/>
    <property type="project" value="TreeGrafter"/>
</dbReference>
<dbReference type="EMBL" id="JARGYU010000002">
    <property type="protein sequence ID" value="MDZ5761243.1"/>
    <property type="molecule type" value="Genomic_DNA"/>
</dbReference>
<dbReference type="PANTHER" id="PTHR11728">
    <property type="entry name" value="GLYCEROL-3-PHOSPHATE DEHYDROGENASE"/>
    <property type="match status" value="1"/>
</dbReference>
<evidence type="ECO:0000256" key="9">
    <source>
        <dbReference type="PIRSR" id="PIRSR000114-3"/>
    </source>
</evidence>
<evidence type="ECO:0000256" key="10">
    <source>
        <dbReference type="RuleBase" id="RU000437"/>
    </source>
</evidence>
<evidence type="ECO:0000256" key="2">
    <source>
        <dbReference type="ARBA" id="ARBA00022516"/>
    </source>
</evidence>
<evidence type="ECO:0000256" key="8">
    <source>
        <dbReference type="PIRSR" id="PIRSR000114-2"/>
    </source>
</evidence>
<feature type="binding site" evidence="8">
    <location>
        <begin position="275"/>
        <end position="276"/>
    </location>
    <ligand>
        <name>substrate</name>
    </ligand>
</feature>
<keyword evidence="9 10" id="KW-0520">NAD</keyword>
<feature type="domain" description="Glycerol-3-phosphate dehydrogenase NAD-dependent N-terminal" evidence="12">
    <location>
        <begin position="7"/>
        <end position="180"/>
    </location>
</feature>
<dbReference type="PANTHER" id="PTHR11728:SF1">
    <property type="entry name" value="GLYCEROL-3-PHOSPHATE DEHYDROGENASE [NAD(+)] 2, CHLOROPLASTIC"/>
    <property type="match status" value="1"/>
</dbReference>
<dbReference type="GO" id="GO:0051287">
    <property type="term" value="F:NAD binding"/>
    <property type="evidence" value="ECO:0007669"/>
    <property type="project" value="InterPro"/>
</dbReference>
<dbReference type="PIRSF" id="PIRSF000114">
    <property type="entry name" value="Glycerol-3-P_dh"/>
    <property type="match status" value="1"/>
</dbReference>
<keyword evidence="3 10" id="KW-0560">Oxidoreductase</keyword>
<evidence type="ECO:0000313" key="14">
    <source>
        <dbReference type="EMBL" id="MDZ5761243.1"/>
    </source>
</evidence>
<dbReference type="Proteomes" id="UP001289135">
    <property type="component" value="Unassembled WGS sequence"/>
</dbReference>
<evidence type="ECO:0000259" key="13">
    <source>
        <dbReference type="Pfam" id="PF07479"/>
    </source>
</evidence>
<dbReference type="Gene3D" id="3.40.50.720">
    <property type="entry name" value="NAD(P)-binding Rossmann-like Domain"/>
    <property type="match status" value="1"/>
</dbReference>
<feature type="domain" description="Glycerol-3-phosphate dehydrogenase NAD-dependent C-terminal" evidence="13">
    <location>
        <begin position="200"/>
        <end position="342"/>
    </location>
</feature>
<dbReference type="InterPro" id="IPR013328">
    <property type="entry name" value="6PGD_dom2"/>
</dbReference>
<sequence>MQSDQIVSILGAGAWGTALSFIMGYKQQLYNKNTQYKKHKILLYTRDFIIANSINTNKINPLVDHKDPIPKSIIATTSLFDAMLSDIIFVSVPQKNLRDLFDNIKDIILKYNNIFEKKFRNSIIVLCTKGIDKDDCLPYEITQKYFPDNKIAVMAGPNFAYEIISGLPATTTIASSDISTAHIVASVLSYDNFGVEVSNDLFGIQMCSAIKNLIAIGSGIIYGFGSGYNITCSYIAKTIREIENLIVEIGGNKKSIMTTGGIGDIILTSTNKKSRNYTYGFEIGQILNSKKIDVDIINGLSINPNKITIEGYHTAHQLKHSKYINNITLPICHYLITLLIKNIININDINKLIKIILESNNNII</sequence>
<evidence type="ECO:0000313" key="15">
    <source>
        <dbReference type="Proteomes" id="UP001289135"/>
    </source>
</evidence>
<evidence type="ECO:0000259" key="12">
    <source>
        <dbReference type="Pfam" id="PF01210"/>
    </source>
</evidence>
<dbReference type="InterPro" id="IPR036291">
    <property type="entry name" value="NAD(P)-bd_dom_sf"/>
</dbReference>
<evidence type="ECO:0000256" key="7">
    <source>
        <dbReference type="PIRSR" id="PIRSR000114-1"/>
    </source>
</evidence>
<dbReference type="GO" id="GO:0047952">
    <property type="term" value="F:glycerol-3-phosphate dehydrogenase [NAD(P)+] activity"/>
    <property type="evidence" value="ECO:0007669"/>
    <property type="project" value="UniProtKB-EC"/>
</dbReference>
<feature type="binding site" evidence="9">
    <location>
        <position position="160"/>
    </location>
    <ligand>
        <name>NAD(+)</name>
        <dbReference type="ChEBI" id="CHEBI:57540"/>
    </ligand>
</feature>
<dbReference type="AlphaFoldDB" id="A0AAE4VKS5"/>
<dbReference type="SUPFAM" id="SSF48179">
    <property type="entry name" value="6-phosphogluconate dehydrogenase C-terminal domain-like"/>
    <property type="match status" value="1"/>
</dbReference>
<feature type="active site" description="Proton acceptor" evidence="7">
    <location>
        <position position="211"/>
    </location>
</feature>